<dbReference type="AlphaFoldDB" id="A0A0M6WLB7"/>
<accession>A0A0M6WLB7</accession>
<keyword evidence="3" id="KW-1185">Reference proteome</keyword>
<dbReference type="RefSeq" id="WP_055067694.1">
    <property type="nucleotide sequence ID" value="NZ_CVRR01000017.1"/>
</dbReference>
<evidence type="ECO:0000313" key="3">
    <source>
        <dbReference type="Proteomes" id="UP000049979"/>
    </source>
</evidence>
<sequence length="108" mass="12253">MIEDTNLDQVTLVMKMEKESDDKSAEKSAESAEKSADLKNREGMMLSERHQQILAIMEAGVEYSTEQVAEKIGLKGPRTRQLLNELVNKELLACIGTTKRRRYIKPVD</sequence>
<organism evidence="2 3">
    <name type="scientific">Roseburia faecis</name>
    <dbReference type="NCBI Taxonomy" id="301302"/>
    <lineage>
        <taxon>Bacteria</taxon>
        <taxon>Bacillati</taxon>
        <taxon>Bacillota</taxon>
        <taxon>Clostridia</taxon>
        <taxon>Lachnospirales</taxon>
        <taxon>Lachnospiraceae</taxon>
        <taxon>Roseburia</taxon>
    </lineage>
</organism>
<gene>
    <name evidence="2" type="ORF">M72_28401</name>
</gene>
<dbReference type="EMBL" id="CVRR01000017">
    <property type="protein sequence ID" value="CRL37372.1"/>
    <property type="molecule type" value="Genomic_DNA"/>
</dbReference>
<name>A0A0M6WLB7_9FIRM</name>
<dbReference type="Proteomes" id="UP000049979">
    <property type="component" value="Unassembled WGS sequence"/>
</dbReference>
<evidence type="ECO:0000313" key="2">
    <source>
        <dbReference type="EMBL" id="CRL37372.1"/>
    </source>
</evidence>
<protein>
    <submittedName>
        <fullName evidence="2">Uncharacterized protein</fullName>
    </submittedName>
</protein>
<evidence type="ECO:0000256" key="1">
    <source>
        <dbReference type="SAM" id="MobiDB-lite"/>
    </source>
</evidence>
<reference evidence="3" key="1">
    <citation type="submission" date="2015-05" db="EMBL/GenBank/DDBJ databases">
        <authorList>
            <consortium name="Pathogen Informatics"/>
        </authorList>
    </citation>
    <scope>NUCLEOTIDE SEQUENCE [LARGE SCALE GENOMIC DNA]</scope>
    <source>
        <strain evidence="3">M72</strain>
    </source>
</reference>
<proteinExistence type="predicted"/>
<feature type="region of interest" description="Disordered" evidence="1">
    <location>
        <begin position="16"/>
        <end position="43"/>
    </location>
</feature>